<dbReference type="GO" id="GO:0006189">
    <property type="term" value="P:'de novo' IMP biosynthetic process"/>
    <property type="evidence" value="ECO:0007669"/>
    <property type="project" value="UniProtKB-UniRule"/>
</dbReference>
<dbReference type="InterPro" id="IPR016185">
    <property type="entry name" value="PreATP-grasp_dom_sf"/>
</dbReference>
<name>A0A7V8VGA0_9BACT</name>
<dbReference type="PROSITE" id="PS50975">
    <property type="entry name" value="ATP_GRASP"/>
    <property type="match status" value="1"/>
</dbReference>
<evidence type="ECO:0000256" key="1">
    <source>
        <dbReference type="ARBA" id="ARBA00001936"/>
    </source>
</evidence>
<dbReference type="FunFam" id="3.90.600.10:FF:000001">
    <property type="entry name" value="Trifunctional purine biosynthetic protein adenosine-3"/>
    <property type="match status" value="1"/>
</dbReference>
<evidence type="ECO:0000256" key="16">
    <source>
        <dbReference type="SAM" id="MobiDB-lite"/>
    </source>
</evidence>
<evidence type="ECO:0000256" key="5">
    <source>
        <dbReference type="ARBA" id="ARBA00022598"/>
    </source>
</evidence>
<dbReference type="SMART" id="SM01209">
    <property type="entry name" value="GARS_A"/>
    <property type="match status" value="1"/>
</dbReference>
<evidence type="ECO:0000313" key="19">
    <source>
        <dbReference type="Proteomes" id="UP000542342"/>
    </source>
</evidence>
<dbReference type="Pfam" id="PF02844">
    <property type="entry name" value="GARS_N"/>
    <property type="match status" value="1"/>
</dbReference>
<dbReference type="SUPFAM" id="SSF52440">
    <property type="entry name" value="PreATP-grasp domain"/>
    <property type="match status" value="1"/>
</dbReference>
<comment type="cofactor">
    <cofactor evidence="1">
        <name>Mn(2+)</name>
        <dbReference type="ChEBI" id="CHEBI:29035"/>
    </cofactor>
</comment>
<dbReference type="PANTHER" id="PTHR43472:SF1">
    <property type="entry name" value="PHOSPHORIBOSYLAMINE--GLYCINE LIGASE, CHLOROPLASTIC"/>
    <property type="match status" value="1"/>
</dbReference>
<sequence length="457" mass="49439">MDDRSGRAQGASLTKPEGAAEGTSAPRWNVLVIGKGGREHALAWKLKQSPHLGRLFCAPGNAGTADEGAINVAIAPLDKDRLARLCLKEQIDLVVIGPEEPLAAGLADHLRSKGIRVFGPSAAAAQIEASKVFAKELMRHAYVPTAEFQVFDHPEPARVYIETRDYPVVVKADGLAAGKGVIVCRDAAEAVRAVRRIMTEEEFGAAAGRRIVVEKKLEGEELSVLAIVSGRTLVMLPACQDHKAAFDGDQGPNTGGMGAYCPAPRATPELMRDIERQIFIPTIHALKRGHRSFQGVLYAGLMLTSQGPRVLEFNCRFGDPETQPLMMRLQSDLLPLLYAAAEGELSQWPETIRFDPRPAVCVVLCSGGYPGKYETGKVIHGVAEAEALPDVKVFHAGTRRDEQGRLVTDGGRVLGVTALGQDLREARERAYEAVRRIHFPGMHYRTDIGLKALSVPG</sequence>
<evidence type="ECO:0000256" key="4">
    <source>
        <dbReference type="ARBA" id="ARBA00013255"/>
    </source>
</evidence>
<keyword evidence="5 14" id="KW-0436">Ligase</keyword>
<evidence type="ECO:0000256" key="2">
    <source>
        <dbReference type="ARBA" id="ARBA00001946"/>
    </source>
</evidence>
<keyword evidence="8 14" id="KW-0658">Purine biosynthesis</keyword>
<dbReference type="EMBL" id="JACEFB010000012">
    <property type="protein sequence ID" value="MBA2227277.1"/>
    <property type="molecule type" value="Genomic_DNA"/>
</dbReference>
<dbReference type="GO" id="GO:0004637">
    <property type="term" value="F:phosphoribosylamine-glycine ligase activity"/>
    <property type="evidence" value="ECO:0007669"/>
    <property type="project" value="UniProtKB-UniRule"/>
</dbReference>
<dbReference type="Gene3D" id="3.90.600.10">
    <property type="entry name" value="Phosphoribosylglycinamide synthetase, C-terminal domain"/>
    <property type="match status" value="1"/>
</dbReference>
<dbReference type="UniPathway" id="UPA00074">
    <property type="reaction ID" value="UER00125"/>
</dbReference>
<feature type="domain" description="ATP-grasp" evidence="17">
    <location>
        <begin position="135"/>
        <end position="342"/>
    </location>
</feature>
<keyword evidence="7 15" id="KW-0547">Nucleotide-binding</keyword>
<protein>
    <recommendedName>
        <fullName evidence="4 14">Phosphoribosylamine--glycine ligase</fullName>
        <ecNumber evidence="4 14">6.3.4.13</ecNumber>
    </recommendedName>
    <alternativeName>
        <fullName evidence="14">GARS</fullName>
    </alternativeName>
    <alternativeName>
        <fullName evidence="12 14">Glycinamide ribonucleotide synthetase</fullName>
    </alternativeName>
    <alternativeName>
        <fullName evidence="13 14">Phosphoribosylglycinamide synthetase</fullName>
    </alternativeName>
</protein>
<reference evidence="18 19" key="1">
    <citation type="submission" date="2020-07" db="EMBL/GenBank/DDBJ databases">
        <title>Thermogemmata thermophila gen. nov., sp. nov., a novel moderate thermophilic planctomycete from a Kamchatka hot spring.</title>
        <authorList>
            <person name="Elcheninov A.G."/>
            <person name="Podosokorskaya O.A."/>
            <person name="Kovaleva O.L."/>
            <person name="Novikov A."/>
            <person name="Bonch-Osmolovskaya E.A."/>
            <person name="Toshchakov S.V."/>
            <person name="Kublanov I.V."/>
        </authorList>
    </citation>
    <scope>NUCLEOTIDE SEQUENCE [LARGE SCALE GENOMIC DNA]</scope>
    <source>
        <strain evidence="18 19">2918</strain>
    </source>
</reference>
<dbReference type="FunFam" id="3.30.470.20:FF:000018">
    <property type="entry name" value="Trifunctional purine biosynthetic protein adenosine-3"/>
    <property type="match status" value="1"/>
</dbReference>
<dbReference type="Gene3D" id="3.30.1490.20">
    <property type="entry name" value="ATP-grasp fold, A domain"/>
    <property type="match status" value="1"/>
</dbReference>
<dbReference type="Pfam" id="PF02843">
    <property type="entry name" value="GARS_C"/>
    <property type="match status" value="1"/>
</dbReference>
<comment type="cofactor">
    <cofactor evidence="2">
        <name>Mg(2+)</name>
        <dbReference type="ChEBI" id="CHEBI:18420"/>
    </cofactor>
</comment>
<dbReference type="GO" id="GO:0046872">
    <property type="term" value="F:metal ion binding"/>
    <property type="evidence" value="ECO:0007669"/>
    <property type="project" value="UniProtKB-KW"/>
</dbReference>
<dbReference type="InterPro" id="IPR013815">
    <property type="entry name" value="ATP_grasp_subdomain_1"/>
</dbReference>
<dbReference type="RefSeq" id="WP_194539140.1">
    <property type="nucleotide sequence ID" value="NZ_JACEFB010000012.1"/>
</dbReference>
<gene>
    <name evidence="14 18" type="primary">purD</name>
    <name evidence="18" type="ORF">H0921_14030</name>
</gene>
<evidence type="ECO:0000256" key="7">
    <source>
        <dbReference type="ARBA" id="ARBA00022741"/>
    </source>
</evidence>
<evidence type="ECO:0000256" key="6">
    <source>
        <dbReference type="ARBA" id="ARBA00022723"/>
    </source>
</evidence>
<dbReference type="NCBIfam" id="TIGR00877">
    <property type="entry name" value="purD"/>
    <property type="match status" value="1"/>
</dbReference>
<dbReference type="FunFam" id="3.40.50.20:FF:000006">
    <property type="entry name" value="Phosphoribosylamine--glycine ligase, chloroplastic"/>
    <property type="match status" value="1"/>
</dbReference>
<dbReference type="SUPFAM" id="SSF56059">
    <property type="entry name" value="Glutathione synthetase ATP-binding domain-like"/>
    <property type="match status" value="1"/>
</dbReference>
<comment type="catalytic activity">
    <reaction evidence="14">
        <text>5-phospho-beta-D-ribosylamine + glycine + ATP = N(1)-(5-phospho-beta-D-ribosyl)glycinamide + ADP + phosphate + H(+)</text>
        <dbReference type="Rhea" id="RHEA:17453"/>
        <dbReference type="ChEBI" id="CHEBI:15378"/>
        <dbReference type="ChEBI" id="CHEBI:30616"/>
        <dbReference type="ChEBI" id="CHEBI:43474"/>
        <dbReference type="ChEBI" id="CHEBI:57305"/>
        <dbReference type="ChEBI" id="CHEBI:58681"/>
        <dbReference type="ChEBI" id="CHEBI:143788"/>
        <dbReference type="ChEBI" id="CHEBI:456216"/>
        <dbReference type="EC" id="6.3.4.13"/>
    </reaction>
</comment>
<dbReference type="PANTHER" id="PTHR43472">
    <property type="entry name" value="PHOSPHORIBOSYLAMINE--GLYCINE LIGASE"/>
    <property type="match status" value="1"/>
</dbReference>
<evidence type="ECO:0000313" key="18">
    <source>
        <dbReference type="EMBL" id="MBA2227277.1"/>
    </source>
</evidence>
<evidence type="ECO:0000256" key="3">
    <source>
        <dbReference type="ARBA" id="ARBA00005174"/>
    </source>
</evidence>
<evidence type="ECO:0000256" key="9">
    <source>
        <dbReference type="ARBA" id="ARBA00022840"/>
    </source>
</evidence>
<dbReference type="InterPro" id="IPR000115">
    <property type="entry name" value="PRibGlycinamide_synth"/>
</dbReference>
<dbReference type="EC" id="6.3.4.13" evidence="4 14"/>
<dbReference type="SMART" id="SM01210">
    <property type="entry name" value="GARS_C"/>
    <property type="match status" value="1"/>
</dbReference>
<dbReference type="SUPFAM" id="SSF51246">
    <property type="entry name" value="Rudiment single hybrid motif"/>
    <property type="match status" value="1"/>
</dbReference>
<evidence type="ECO:0000256" key="14">
    <source>
        <dbReference type="HAMAP-Rule" id="MF_00138"/>
    </source>
</evidence>
<feature type="region of interest" description="Disordered" evidence="16">
    <location>
        <begin position="1"/>
        <end position="22"/>
    </location>
</feature>
<dbReference type="InterPro" id="IPR020562">
    <property type="entry name" value="PRibGlycinamide_synth_N"/>
</dbReference>
<dbReference type="Gene3D" id="3.40.50.20">
    <property type="match status" value="1"/>
</dbReference>
<dbReference type="InterPro" id="IPR020561">
    <property type="entry name" value="PRibGlycinamid_synth_ATP-grasp"/>
</dbReference>
<dbReference type="GO" id="GO:0009113">
    <property type="term" value="P:purine nucleobase biosynthetic process"/>
    <property type="evidence" value="ECO:0007669"/>
    <property type="project" value="InterPro"/>
</dbReference>
<dbReference type="Proteomes" id="UP000542342">
    <property type="component" value="Unassembled WGS sequence"/>
</dbReference>
<evidence type="ECO:0000256" key="12">
    <source>
        <dbReference type="ARBA" id="ARBA00042242"/>
    </source>
</evidence>
<dbReference type="InterPro" id="IPR011054">
    <property type="entry name" value="Rudment_hybrid_motif"/>
</dbReference>
<dbReference type="Gene3D" id="3.30.470.20">
    <property type="entry name" value="ATP-grasp fold, B domain"/>
    <property type="match status" value="1"/>
</dbReference>
<proteinExistence type="inferred from homology"/>
<comment type="similarity">
    <text evidence="11 14">Belongs to the GARS family.</text>
</comment>
<keyword evidence="9 15" id="KW-0067">ATP-binding</keyword>
<evidence type="ECO:0000256" key="13">
    <source>
        <dbReference type="ARBA" id="ARBA00042864"/>
    </source>
</evidence>
<dbReference type="PROSITE" id="PS00184">
    <property type="entry name" value="GARS"/>
    <property type="match status" value="1"/>
</dbReference>
<evidence type="ECO:0000259" key="17">
    <source>
        <dbReference type="PROSITE" id="PS50975"/>
    </source>
</evidence>
<keyword evidence="19" id="KW-1185">Reference proteome</keyword>
<dbReference type="GO" id="GO:0005524">
    <property type="term" value="F:ATP binding"/>
    <property type="evidence" value="ECO:0007669"/>
    <property type="project" value="UniProtKB-UniRule"/>
</dbReference>
<dbReference type="InterPro" id="IPR020560">
    <property type="entry name" value="PRibGlycinamide_synth_C-dom"/>
</dbReference>
<comment type="pathway">
    <text evidence="3 14">Purine metabolism; IMP biosynthesis via de novo pathway; N(1)-(5-phospho-D-ribosyl)glycinamide from 5-phospho-alpha-D-ribose 1-diphosphate: step 2/2.</text>
</comment>
<comment type="caution">
    <text evidence="18">The sequence shown here is derived from an EMBL/GenBank/DDBJ whole genome shotgun (WGS) entry which is preliminary data.</text>
</comment>
<accession>A0A7V8VGA0</accession>
<evidence type="ECO:0000256" key="11">
    <source>
        <dbReference type="ARBA" id="ARBA00038345"/>
    </source>
</evidence>
<dbReference type="InterPro" id="IPR037123">
    <property type="entry name" value="PRibGlycinamide_synth_C_sf"/>
</dbReference>
<dbReference type="HAMAP" id="MF_00138">
    <property type="entry name" value="GARS"/>
    <property type="match status" value="1"/>
</dbReference>
<evidence type="ECO:0000256" key="15">
    <source>
        <dbReference type="PROSITE-ProRule" id="PRU00409"/>
    </source>
</evidence>
<dbReference type="Pfam" id="PF01071">
    <property type="entry name" value="GARS_A"/>
    <property type="match status" value="1"/>
</dbReference>
<dbReference type="AlphaFoldDB" id="A0A7V8VGA0"/>
<keyword evidence="6" id="KW-0479">Metal-binding</keyword>
<organism evidence="18 19">
    <name type="scientific">Thermogemmata fonticola</name>
    <dbReference type="NCBI Taxonomy" id="2755323"/>
    <lineage>
        <taxon>Bacteria</taxon>
        <taxon>Pseudomonadati</taxon>
        <taxon>Planctomycetota</taxon>
        <taxon>Planctomycetia</taxon>
        <taxon>Gemmatales</taxon>
        <taxon>Gemmataceae</taxon>
        <taxon>Thermogemmata</taxon>
    </lineage>
</organism>
<evidence type="ECO:0000256" key="10">
    <source>
        <dbReference type="ARBA" id="ARBA00023211"/>
    </source>
</evidence>
<dbReference type="InterPro" id="IPR020559">
    <property type="entry name" value="PRibGlycinamide_synth_CS"/>
</dbReference>
<dbReference type="InterPro" id="IPR011761">
    <property type="entry name" value="ATP-grasp"/>
</dbReference>
<evidence type="ECO:0000256" key="8">
    <source>
        <dbReference type="ARBA" id="ARBA00022755"/>
    </source>
</evidence>
<keyword evidence="10" id="KW-0464">Manganese</keyword>